<dbReference type="EMBL" id="CAWUPB010000850">
    <property type="protein sequence ID" value="CAK7325313.1"/>
    <property type="molecule type" value="Genomic_DNA"/>
</dbReference>
<dbReference type="Proteomes" id="UP001314170">
    <property type="component" value="Unassembled WGS sequence"/>
</dbReference>
<accession>A0AAV1QW44</accession>
<sequence>MALDIKSFETIISSRFLSFTIPSPTLATHLLRVAVLDSPIQLTDSPQVAALFVPQAREPDWIFSTESGHLQLLLSSPGISRLILIGNNPIDGSDSPPLTYHKRDDDQYVKSLENSLKPLFFALSPKVCVKDGIFNVPILDYEDNLICSVVLERRVGVFVGEMLVEDVEIESDSELRDFRRRLRFKRMPNLVQTEIRIVPEKGFGLDCVKIGGEVKFTPETKVLVHSYLIPMAASLSLIGSCIEDRVQNGLKPKALCLGVGGGALLGFLKTQLGFEVFGVEMDEEVLRVARQYFGLEDCEIQVCVGDAIEYVEKLGGKDRVPNLVSGEVNVDCYLDNANGFDTKFDVIMVDLDSCDARNGIIAPPSEFVKKHILLAARSILSDFGILVMNVISATGLLYDTLIHEFQEIFPELYEIDVGNGENFVLIAKVSPVLSPLSECENSFLRNLRIAISGKYLDSIRKI</sequence>
<evidence type="ECO:0000313" key="1">
    <source>
        <dbReference type="EMBL" id="CAK7325313.1"/>
    </source>
</evidence>
<evidence type="ECO:0000313" key="2">
    <source>
        <dbReference type="Proteomes" id="UP001314170"/>
    </source>
</evidence>
<dbReference type="AlphaFoldDB" id="A0AAV1QW44"/>
<comment type="caution">
    <text evidence="1">The sequence shown here is derived from an EMBL/GenBank/DDBJ whole genome shotgun (WGS) entry which is preliminary data.</text>
</comment>
<protein>
    <recommendedName>
        <fullName evidence="3">Methyltransferase-like protein 13</fullName>
    </recommendedName>
</protein>
<dbReference type="Gene3D" id="3.40.50.150">
    <property type="entry name" value="Vaccinia Virus protein VP39"/>
    <property type="match status" value="1"/>
</dbReference>
<dbReference type="SUPFAM" id="SSF53335">
    <property type="entry name" value="S-adenosyl-L-methionine-dependent methyltransferases"/>
    <property type="match status" value="1"/>
</dbReference>
<organism evidence="1 2">
    <name type="scientific">Dovyalis caffra</name>
    <dbReference type="NCBI Taxonomy" id="77055"/>
    <lineage>
        <taxon>Eukaryota</taxon>
        <taxon>Viridiplantae</taxon>
        <taxon>Streptophyta</taxon>
        <taxon>Embryophyta</taxon>
        <taxon>Tracheophyta</taxon>
        <taxon>Spermatophyta</taxon>
        <taxon>Magnoliopsida</taxon>
        <taxon>eudicotyledons</taxon>
        <taxon>Gunneridae</taxon>
        <taxon>Pentapetalae</taxon>
        <taxon>rosids</taxon>
        <taxon>fabids</taxon>
        <taxon>Malpighiales</taxon>
        <taxon>Salicaceae</taxon>
        <taxon>Flacourtieae</taxon>
        <taxon>Dovyalis</taxon>
    </lineage>
</organism>
<proteinExistence type="predicted"/>
<reference evidence="1 2" key="1">
    <citation type="submission" date="2024-01" db="EMBL/GenBank/DDBJ databases">
        <authorList>
            <person name="Waweru B."/>
        </authorList>
    </citation>
    <scope>NUCLEOTIDE SEQUENCE [LARGE SCALE GENOMIC DNA]</scope>
</reference>
<dbReference type="InterPro" id="IPR029063">
    <property type="entry name" value="SAM-dependent_MTases_sf"/>
</dbReference>
<gene>
    <name evidence="1" type="ORF">DCAF_LOCUS2986</name>
</gene>
<keyword evidence="2" id="KW-1185">Reference proteome</keyword>
<evidence type="ECO:0008006" key="3">
    <source>
        <dbReference type="Google" id="ProtNLM"/>
    </source>
</evidence>
<name>A0AAV1QW44_9ROSI</name>